<reference evidence="1" key="1">
    <citation type="journal article" date="2020" name="mSystems">
        <title>Genome- and Community-Level Interaction Insights into Carbon Utilization and Element Cycling Functions of Hydrothermarchaeota in Hydrothermal Sediment.</title>
        <authorList>
            <person name="Zhou Z."/>
            <person name="Liu Y."/>
            <person name="Xu W."/>
            <person name="Pan J."/>
            <person name="Luo Z.H."/>
            <person name="Li M."/>
        </authorList>
    </citation>
    <scope>NUCLEOTIDE SEQUENCE [LARGE SCALE GENOMIC DNA]</scope>
    <source>
        <strain evidence="1">SpSt-477</strain>
    </source>
</reference>
<evidence type="ECO:0000313" key="1">
    <source>
        <dbReference type="EMBL" id="HGU32866.1"/>
    </source>
</evidence>
<dbReference type="Pfam" id="PF03692">
    <property type="entry name" value="CxxCxxCC"/>
    <property type="match status" value="1"/>
</dbReference>
<gene>
    <name evidence="1" type="ORF">ENS29_08420</name>
</gene>
<sequence length="145" mass="16342">MTCRNEAPCPSSEEAPLFTCSQCGDCCKGYGGTYVTSEDITAISRFLGVNPERFVETYCSFSGSRPVLSQRADGYCIFWDRLCTIHPVKPFMCRAWPYIRSVLIDPGNWYAMAGSCPGMRTDVSIDRIRAAVQTQWDRLIAEKKR</sequence>
<dbReference type="PANTHER" id="PTHR35866">
    <property type="entry name" value="PUTATIVE-RELATED"/>
    <property type="match status" value="1"/>
</dbReference>
<protein>
    <submittedName>
        <fullName evidence="1">YkgJ family cysteine cluster protein</fullName>
    </submittedName>
</protein>
<name>A0A7C4MQT3_9BACT</name>
<dbReference type="EMBL" id="DSUH01000197">
    <property type="protein sequence ID" value="HGU32866.1"/>
    <property type="molecule type" value="Genomic_DNA"/>
</dbReference>
<proteinExistence type="predicted"/>
<dbReference type="InterPro" id="IPR005358">
    <property type="entry name" value="Puta_zinc/iron-chelating_dom"/>
</dbReference>
<comment type="caution">
    <text evidence="1">The sequence shown here is derived from an EMBL/GenBank/DDBJ whole genome shotgun (WGS) entry which is preliminary data.</text>
</comment>
<dbReference type="PANTHER" id="PTHR35866:SF1">
    <property type="entry name" value="YKGJ FAMILY CYSTEINE CLUSTER PROTEIN"/>
    <property type="match status" value="1"/>
</dbReference>
<organism evidence="1">
    <name type="scientific">Desulfatirhabdium butyrativorans</name>
    <dbReference type="NCBI Taxonomy" id="340467"/>
    <lineage>
        <taxon>Bacteria</taxon>
        <taxon>Pseudomonadati</taxon>
        <taxon>Thermodesulfobacteriota</taxon>
        <taxon>Desulfobacteria</taxon>
        <taxon>Desulfobacterales</taxon>
        <taxon>Desulfatirhabdiaceae</taxon>
        <taxon>Desulfatirhabdium</taxon>
    </lineage>
</organism>
<accession>A0A7C4MQT3</accession>
<dbReference type="AlphaFoldDB" id="A0A7C4MQT3"/>